<accession>A0ACC2NLZ4</accession>
<evidence type="ECO:0000313" key="2">
    <source>
        <dbReference type="Proteomes" id="UP001239111"/>
    </source>
</evidence>
<keyword evidence="2" id="KW-1185">Reference proteome</keyword>
<comment type="caution">
    <text evidence="1">The sequence shown here is derived from an EMBL/GenBank/DDBJ whole genome shotgun (WGS) entry which is preliminary data.</text>
</comment>
<name>A0ACC2NLZ4_9HYME</name>
<dbReference type="Proteomes" id="UP001239111">
    <property type="component" value="Chromosome 3"/>
</dbReference>
<sequence length="188" mass="20318">MPSVPTPVFSWGNASSSSTYPPCSSTPSTSGTSWTLAPANNARITTLHENAQEIIFVGSNNANSTLVLMMARITQTRQIDCMALINDLPAMGSPATPLRLSTQGPTDAAELDTLPPTPATPAYLEHRNREVFSSDVVEPSTMPRSPPRFVVEMMGNEATSESNAPIRKRIRRMDDNAPTKDSSKQRGE</sequence>
<evidence type="ECO:0000313" key="1">
    <source>
        <dbReference type="EMBL" id="KAJ8671926.1"/>
    </source>
</evidence>
<reference evidence="1" key="1">
    <citation type="submission" date="2023-04" db="EMBL/GenBank/DDBJ databases">
        <title>A chromosome-level genome assembly of the parasitoid wasp Eretmocerus hayati.</title>
        <authorList>
            <person name="Zhong Y."/>
            <person name="Liu S."/>
            <person name="Liu Y."/>
        </authorList>
    </citation>
    <scope>NUCLEOTIDE SEQUENCE</scope>
    <source>
        <strain evidence="1">ZJU_SS_LIU_2023</strain>
    </source>
</reference>
<organism evidence="1 2">
    <name type="scientific">Eretmocerus hayati</name>
    <dbReference type="NCBI Taxonomy" id="131215"/>
    <lineage>
        <taxon>Eukaryota</taxon>
        <taxon>Metazoa</taxon>
        <taxon>Ecdysozoa</taxon>
        <taxon>Arthropoda</taxon>
        <taxon>Hexapoda</taxon>
        <taxon>Insecta</taxon>
        <taxon>Pterygota</taxon>
        <taxon>Neoptera</taxon>
        <taxon>Endopterygota</taxon>
        <taxon>Hymenoptera</taxon>
        <taxon>Apocrita</taxon>
        <taxon>Proctotrupomorpha</taxon>
        <taxon>Chalcidoidea</taxon>
        <taxon>Aphelinidae</taxon>
        <taxon>Aphelininae</taxon>
        <taxon>Eretmocerus</taxon>
    </lineage>
</organism>
<protein>
    <submittedName>
        <fullName evidence="1">Uncharacterized protein</fullName>
    </submittedName>
</protein>
<gene>
    <name evidence="1" type="ORF">QAD02_003185</name>
</gene>
<dbReference type="EMBL" id="CM056743">
    <property type="protein sequence ID" value="KAJ8671926.1"/>
    <property type="molecule type" value="Genomic_DNA"/>
</dbReference>
<proteinExistence type="predicted"/>